<feature type="region of interest" description="Disordered" evidence="2">
    <location>
        <begin position="93"/>
        <end position="122"/>
    </location>
</feature>
<dbReference type="PANTHER" id="PTHR36842:SF1">
    <property type="entry name" value="PROTEIN TOLB"/>
    <property type="match status" value="1"/>
</dbReference>
<protein>
    <submittedName>
        <fullName evidence="3">Uncharacterized protein</fullName>
    </submittedName>
</protein>
<dbReference type="SUPFAM" id="SSF69304">
    <property type="entry name" value="Tricorn protease N-terminal domain"/>
    <property type="match status" value="1"/>
</dbReference>
<comment type="similarity">
    <text evidence="1">Belongs to the TolB family.</text>
</comment>
<evidence type="ECO:0000256" key="2">
    <source>
        <dbReference type="SAM" id="MobiDB-lite"/>
    </source>
</evidence>
<keyword evidence="4" id="KW-1185">Reference proteome</keyword>
<dbReference type="PANTHER" id="PTHR36842">
    <property type="entry name" value="PROTEIN TOLB HOMOLOG"/>
    <property type="match status" value="1"/>
</dbReference>
<proteinExistence type="inferred from homology"/>
<reference evidence="3 4" key="1">
    <citation type="submission" date="2021-06" db="EMBL/GenBank/DDBJ databases">
        <title>Actinomycetes sequencing.</title>
        <authorList>
            <person name="Shan Q."/>
        </authorList>
    </citation>
    <scope>NUCLEOTIDE SEQUENCE [LARGE SCALE GENOMIC DNA]</scope>
    <source>
        <strain evidence="3 4">NEAU-G5</strain>
    </source>
</reference>
<sequence>MASDGTGQRQLLADSFFNSEPVFTPDGTGIVFTSNRGGKNQSEIYAMNADGSHIRPLTSDSTGHPSFSELGSTIVFTRFTRDSASRAGAEVWEMNSDGSNPHRLTDPKLIAQHPSSGGGESM</sequence>
<dbReference type="Gene3D" id="2.120.10.30">
    <property type="entry name" value="TolB, C-terminal domain"/>
    <property type="match status" value="1"/>
</dbReference>
<dbReference type="EMBL" id="JAHKNI010000004">
    <property type="protein sequence ID" value="MBU3062937.1"/>
    <property type="molecule type" value="Genomic_DNA"/>
</dbReference>
<comment type="caution">
    <text evidence="3">The sequence shown here is derived from an EMBL/GenBank/DDBJ whole genome shotgun (WGS) entry which is preliminary data.</text>
</comment>
<dbReference type="RefSeq" id="WP_215917802.1">
    <property type="nucleotide sequence ID" value="NZ_JAHKNI010000004.1"/>
</dbReference>
<accession>A0ABS6AY11</accession>
<organism evidence="3 4">
    <name type="scientific">Nocardia albiluteola</name>
    <dbReference type="NCBI Taxonomy" id="2842303"/>
    <lineage>
        <taxon>Bacteria</taxon>
        <taxon>Bacillati</taxon>
        <taxon>Actinomycetota</taxon>
        <taxon>Actinomycetes</taxon>
        <taxon>Mycobacteriales</taxon>
        <taxon>Nocardiaceae</taxon>
        <taxon>Nocardia</taxon>
    </lineage>
</organism>
<dbReference type="Pfam" id="PF07676">
    <property type="entry name" value="PD40"/>
    <property type="match status" value="1"/>
</dbReference>
<dbReference type="Proteomes" id="UP000733379">
    <property type="component" value="Unassembled WGS sequence"/>
</dbReference>
<evidence type="ECO:0000313" key="3">
    <source>
        <dbReference type="EMBL" id="MBU3062937.1"/>
    </source>
</evidence>
<name>A0ABS6AY11_9NOCA</name>
<evidence type="ECO:0000256" key="1">
    <source>
        <dbReference type="ARBA" id="ARBA00009820"/>
    </source>
</evidence>
<dbReference type="InterPro" id="IPR011042">
    <property type="entry name" value="6-blade_b-propeller_TolB-like"/>
</dbReference>
<dbReference type="InterPro" id="IPR011659">
    <property type="entry name" value="WD40"/>
</dbReference>
<evidence type="ECO:0000313" key="4">
    <source>
        <dbReference type="Proteomes" id="UP000733379"/>
    </source>
</evidence>
<gene>
    <name evidence="3" type="ORF">KO481_15565</name>
</gene>